<sequence>MARLPIGTLVLVIVSLLIYFGLAHRILDRMRLTDRQALVVIGLMIIGSFITIPVARGLVGVDVNVGGALVPLGLSIYVLGKAGTGKEIFRALIAAVAVAIAISFSTVFLGGTEPETMFMDPIYFYPLVAGVLAYVVGRSRRSAFISAILGLMLADVFQLVWYYAKGRSGFVSFGGAGAFDTYILAGVLAALLAELIGETRERLQGGPARENRDPELIAGLKTPEMASMLGADQKKGGEKDEQQK</sequence>
<feature type="transmembrane region" description="Helical" evidence="2">
    <location>
        <begin position="61"/>
        <end position="79"/>
    </location>
</feature>
<feature type="transmembrane region" description="Helical" evidence="2">
    <location>
        <begin position="36"/>
        <end position="55"/>
    </location>
</feature>
<name>A0A1T4RNM6_9FIRM</name>
<keyword evidence="2" id="KW-1133">Transmembrane helix</keyword>
<protein>
    <submittedName>
        <fullName evidence="3">Uncharacterized membrane protein</fullName>
    </submittedName>
</protein>
<dbReference type="RefSeq" id="WP_078666200.1">
    <property type="nucleotide sequence ID" value="NZ_FUXM01000033.1"/>
</dbReference>
<evidence type="ECO:0000256" key="2">
    <source>
        <dbReference type="SAM" id="Phobius"/>
    </source>
</evidence>
<evidence type="ECO:0000313" key="4">
    <source>
        <dbReference type="Proteomes" id="UP000189933"/>
    </source>
</evidence>
<gene>
    <name evidence="3" type="ORF">SAMN02745885_02189</name>
</gene>
<dbReference type="Pfam" id="PF07758">
    <property type="entry name" value="DUF1614"/>
    <property type="match status" value="1"/>
</dbReference>
<keyword evidence="4" id="KW-1185">Reference proteome</keyword>
<keyword evidence="2" id="KW-0472">Membrane</keyword>
<evidence type="ECO:0000313" key="3">
    <source>
        <dbReference type="EMBL" id="SKA17477.1"/>
    </source>
</evidence>
<reference evidence="4" key="1">
    <citation type="submission" date="2017-02" db="EMBL/GenBank/DDBJ databases">
        <authorList>
            <person name="Varghese N."/>
            <person name="Submissions S."/>
        </authorList>
    </citation>
    <scope>NUCLEOTIDE SEQUENCE [LARGE SCALE GENOMIC DNA]</scope>
    <source>
        <strain evidence="4">DSM 16521</strain>
    </source>
</reference>
<feature type="transmembrane region" description="Helical" evidence="2">
    <location>
        <begin position="170"/>
        <end position="193"/>
    </location>
</feature>
<feature type="transmembrane region" description="Helical" evidence="2">
    <location>
        <begin position="6"/>
        <end position="24"/>
    </location>
</feature>
<keyword evidence="2" id="KW-0812">Transmembrane</keyword>
<feature type="transmembrane region" description="Helical" evidence="2">
    <location>
        <begin position="122"/>
        <end position="137"/>
    </location>
</feature>
<dbReference type="AlphaFoldDB" id="A0A1T4RNM6"/>
<feature type="transmembrane region" description="Helical" evidence="2">
    <location>
        <begin position="91"/>
        <end position="110"/>
    </location>
</feature>
<feature type="compositionally biased region" description="Basic and acidic residues" evidence="1">
    <location>
        <begin position="232"/>
        <end position="244"/>
    </location>
</feature>
<dbReference type="InterPro" id="IPR011672">
    <property type="entry name" value="DUF1614"/>
</dbReference>
<feature type="transmembrane region" description="Helical" evidence="2">
    <location>
        <begin position="144"/>
        <end position="164"/>
    </location>
</feature>
<feature type="region of interest" description="Disordered" evidence="1">
    <location>
        <begin position="221"/>
        <end position="244"/>
    </location>
</feature>
<dbReference type="OrthoDB" id="1679952at2"/>
<organism evidence="3 4">
    <name type="scientific">Carboxydocella sporoproducens DSM 16521</name>
    <dbReference type="NCBI Taxonomy" id="1121270"/>
    <lineage>
        <taxon>Bacteria</taxon>
        <taxon>Bacillati</taxon>
        <taxon>Bacillota</taxon>
        <taxon>Clostridia</taxon>
        <taxon>Eubacteriales</taxon>
        <taxon>Clostridiales Family XVI. Incertae Sedis</taxon>
        <taxon>Carboxydocella</taxon>
    </lineage>
</organism>
<evidence type="ECO:0000256" key="1">
    <source>
        <dbReference type="SAM" id="MobiDB-lite"/>
    </source>
</evidence>
<proteinExistence type="predicted"/>
<dbReference type="Proteomes" id="UP000189933">
    <property type="component" value="Unassembled WGS sequence"/>
</dbReference>
<dbReference type="EMBL" id="FUXM01000033">
    <property type="protein sequence ID" value="SKA17477.1"/>
    <property type="molecule type" value="Genomic_DNA"/>
</dbReference>
<accession>A0A1T4RNM6</accession>